<dbReference type="PANTHER" id="PTHR40447:SF1">
    <property type="entry name" value="ANAEROBIC SULFITE REDUCTASE SUBUNIT A"/>
    <property type="match status" value="1"/>
</dbReference>
<feature type="domain" description="4Fe-4S ferredoxin-type" evidence="4">
    <location>
        <begin position="238"/>
        <end position="270"/>
    </location>
</feature>
<proteinExistence type="predicted"/>
<evidence type="ECO:0000256" key="2">
    <source>
        <dbReference type="ARBA" id="ARBA00023004"/>
    </source>
</evidence>
<keyword evidence="3" id="KW-0411">Iron-sulfur</keyword>
<dbReference type="AlphaFoldDB" id="A0A931FBP0"/>
<keyword evidence="1" id="KW-0479">Metal-binding</keyword>
<evidence type="ECO:0000256" key="3">
    <source>
        <dbReference type="ARBA" id="ARBA00023014"/>
    </source>
</evidence>
<dbReference type="Pfam" id="PF17179">
    <property type="entry name" value="Fer4_22"/>
    <property type="match status" value="1"/>
</dbReference>
<evidence type="ECO:0000313" key="5">
    <source>
        <dbReference type="EMBL" id="MBF8438177.1"/>
    </source>
</evidence>
<protein>
    <submittedName>
        <fullName evidence="5">4Fe-4S dicluster domain-containing protein</fullName>
    </submittedName>
</protein>
<comment type="caution">
    <text evidence="5">The sequence shown here is derived from an EMBL/GenBank/DDBJ whole genome shotgun (WGS) entry which is preliminary data.</text>
</comment>
<sequence>MRLKKLNSEELIELLEIFFAEYDLIAPFKVEQGRLNRVLFRKIRQNNEIPSIYLKEMPETTPKNFILPRDERLDFERFNSEREENENSLARAKTRLFFGVRSCDLAAIELFDDVFLDEDYLDPFYESRREKNIFIGYSNQILPPNNFQKELEIGYFDHQLAPAFIYEDLEARGREHYWLKIKAGYQFSKDVEAHLDNLETGEIGNLEKLLNDWEDKFTGETDFEIKNKLPFPEKEVFNQVDWQEPTASCLGCGVCTYYCPTCFCFDFFWDGSTKNRAWDSCMFSLFTEHASGHNPREEQHQRWRQRLLHKFSYHPQNYNDKPGCVGCGRCIYKCPVNLDIRNVINAVDKTLVKGGQASEER</sequence>
<feature type="domain" description="4Fe-4S ferredoxin-type" evidence="4">
    <location>
        <begin position="313"/>
        <end position="343"/>
    </location>
</feature>
<evidence type="ECO:0000259" key="4">
    <source>
        <dbReference type="PROSITE" id="PS51379"/>
    </source>
</evidence>
<dbReference type="PROSITE" id="PS00198">
    <property type="entry name" value="4FE4S_FER_1"/>
    <property type="match status" value="1"/>
</dbReference>
<name>A0A931FBP0_9FIRM</name>
<organism evidence="5 6">
    <name type="scientific">Halonatronomonas betaini</name>
    <dbReference type="NCBI Taxonomy" id="2778430"/>
    <lineage>
        <taxon>Bacteria</taxon>
        <taxon>Bacillati</taxon>
        <taxon>Bacillota</taxon>
        <taxon>Clostridia</taxon>
        <taxon>Halanaerobiales</taxon>
        <taxon>Halarsenatibacteraceae</taxon>
        <taxon>Halonatronomonas</taxon>
    </lineage>
</organism>
<reference evidence="5" key="1">
    <citation type="submission" date="2020-11" db="EMBL/GenBank/DDBJ databases">
        <title>Halonatronomonas betainensis gen. nov., sp. nov. a novel haloalkaliphilic representative of the family Halanaerobiacae capable of betaine degradation.</title>
        <authorList>
            <person name="Boltyanskaya Y."/>
            <person name="Kevbrin V."/>
            <person name="Detkova E."/>
            <person name="Grouzdev D.S."/>
            <person name="Koziaeva V."/>
            <person name="Zhilina T."/>
        </authorList>
    </citation>
    <scope>NUCLEOTIDE SEQUENCE</scope>
    <source>
        <strain evidence="5">Z-7014</strain>
    </source>
</reference>
<evidence type="ECO:0000256" key="1">
    <source>
        <dbReference type="ARBA" id="ARBA00022723"/>
    </source>
</evidence>
<dbReference type="GO" id="GO:0046872">
    <property type="term" value="F:metal ion binding"/>
    <property type="evidence" value="ECO:0007669"/>
    <property type="project" value="UniProtKB-KW"/>
</dbReference>
<gene>
    <name evidence="5" type="ORF">I0Q91_13875</name>
</gene>
<keyword evidence="2" id="KW-0408">Iron</keyword>
<dbReference type="Gene3D" id="1.10.1060.10">
    <property type="entry name" value="Alpha-helical ferredoxin"/>
    <property type="match status" value="1"/>
</dbReference>
<dbReference type="InterPro" id="IPR017896">
    <property type="entry name" value="4Fe4S_Fe-S-bd"/>
</dbReference>
<dbReference type="GO" id="GO:0051536">
    <property type="term" value="F:iron-sulfur cluster binding"/>
    <property type="evidence" value="ECO:0007669"/>
    <property type="project" value="UniProtKB-KW"/>
</dbReference>
<dbReference type="SUPFAM" id="SSF46548">
    <property type="entry name" value="alpha-helical ferredoxin"/>
    <property type="match status" value="1"/>
</dbReference>
<dbReference type="EMBL" id="JADPIE010000010">
    <property type="protein sequence ID" value="MBF8438177.1"/>
    <property type="molecule type" value="Genomic_DNA"/>
</dbReference>
<dbReference type="Proteomes" id="UP000621436">
    <property type="component" value="Unassembled WGS sequence"/>
</dbReference>
<dbReference type="PROSITE" id="PS51379">
    <property type="entry name" value="4FE4S_FER_2"/>
    <property type="match status" value="2"/>
</dbReference>
<dbReference type="PANTHER" id="PTHR40447">
    <property type="entry name" value="ANAEROBIC SULFITE REDUCTASE SUBUNIT A"/>
    <property type="match status" value="1"/>
</dbReference>
<dbReference type="InterPro" id="IPR017900">
    <property type="entry name" value="4Fe4S_Fe_S_CS"/>
</dbReference>
<evidence type="ECO:0000313" key="6">
    <source>
        <dbReference type="Proteomes" id="UP000621436"/>
    </source>
</evidence>
<accession>A0A931FBP0</accession>
<dbReference type="RefSeq" id="WP_270455277.1">
    <property type="nucleotide sequence ID" value="NZ_JADPIE010000010.1"/>
</dbReference>
<keyword evidence="6" id="KW-1185">Reference proteome</keyword>
<dbReference type="InterPro" id="IPR009051">
    <property type="entry name" value="Helical_ferredxn"/>
</dbReference>